<dbReference type="GeneID" id="25368911"/>
<feature type="non-terminal residue" evidence="4">
    <location>
        <position position="81"/>
    </location>
</feature>
<dbReference type="EMBL" id="KL584761">
    <property type="protein sequence ID" value="KEQ94648.1"/>
    <property type="molecule type" value="Genomic_DNA"/>
</dbReference>
<dbReference type="OrthoDB" id="439808at2759"/>
<keyword evidence="5" id="KW-1185">Reference proteome</keyword>
<name>A0A074YA55_AURSE</name>
<proteinExistence type="predicted"/>
<evidence type="ECO:0000256" key="2">
    <source>
        <dbReference type="PROSITE-ProRule" id="PRU00176"/>
    </source>
</evidence>
<dbReference type="InterPro" id="IPR012677">
    <property type="entry name" value="Nucleotide-bd_a/b_plait_sf"/>
</dbReference>
<gene>
    <name evidence="4" type="ORF">AUEXF2481DRAFT_53836</name>
</gene>
<dbReference type="GO" id="GO:0003723">
    <property type="term" value="F:RNA binding"/>
    <property type="evidence" value="ECO:0007669"/>
    <property type="project" value="UniProtKB-UniRule"/>
</dbReference>
<dbReference type="Pfam" id="PF00076">
    <property type="entry name" value="RRM_1"/>
    <property type="match status" value="1"/>
</dbReference>
<sequence length="81" mass="8620">LFVGNVSFNTTTDSLTGYFSEFGSINSIRLPTDRETGAPKGFGYVEFGSVDEAKAALEGLNGADVDGRNIRLDFAAPRDPS</sequence>
<dbReference type="SMART" id="SM00360">
    <property type="entry name" value="RRM"/>
    <property type="match status" value="1"/>
</dbReference>
<dbReference type="RefSeq" id="XP_013343240.1">
    <property type="nucleotide sequence ID" value="XM_013487786.1"/>
</dbReference>
<evidence type="ECO:0000313" key="5">
    <source>
        <dbReference type="Proteomes" id="UP000030641"/>
    </source>
</evidence>
<dbReference type="AlphaFoldDB" id="A0A074YA55"/>
<dbReference type="STRING" id="1043005.A0A074YA55"/>
<feature type="non-terminal residue" evidence="4">
    <location>
        <position position="1"/>
    </location>
</feature>
<dbReference type="PANTHER" id="PTHR48027">
    <property type="entry name" value="HETEROGENEOUS NUCLEAR RIBONUCLEOPROTEIN 87F-RELATED"/>
    <property type="match status" value="1"/>
</dbReference>
<dbReference type="OMA" id="WFDDNES"/>
<dbReference type="Gene3D" id="3.30.70.330">
    <property type="match status" value="1"/>
</dbReference>
<dbReference type="Proteomes" id="UP000030641">
    <property type="component" value="Unassembled WGS sequence"/>
</dbReference>
<evidence type="ECO:0000256" key="1">
    <source>
        <dbReference type="ARBA" id="ARBA00022884"/>
    </source>
</evidence>
<organism evidence="4 5">
    <name type="scientific">Aureobasidium subglaciale (strain EXF-2481)</name>
    <name type="common">Aureobasidium pullulans var. subglaciale</name>
    <dbReference type="NCBI Taxonomy" id="1043005"/>
    <lineage>
        <taxon>Eukaryota</taxon>
        <taxon>Fungi</taxon>
        <taxon>Dikarya</taxon>
        <taxon>Ascomycota</taxon>
        <taxon>Pezizomycotina</taxon>
        <taxon>Dothideomycetes</taxon>
        <taxon>Dothideomycetidae</taxon>
        <taxon>Dothideales</taxon>
        <taxon>Saccotheciaceae</taxon>
        <taxon>Aureobasidium</taxon>
    </lineage>
</organism>
<dbReference type="SUPFAM" id="SSF54928">
    <property type="entry name" value="RNA-binding domain, RBD"/>
    <property type="match status" value="1"/>
</dbReference>
<reference evidence="4 5" key="1">
    <citation type="journal article" date="2014" name="BMC Genomics">
        <title>Genome sequencing of four Aureobasidium pullulans varieties: biotechnological potential, stress tolerance, and description of new species.</title>
        <authorList>
            <person name="Gostin Ar C."/>
            <person name="Ohm R.A."/>
            <person name="Kogej T."/>
            <person name="Sonjak S."/>
            <person name="Turk M."/>
            <person name="Zajc J."/>
            <person name="Zalar P."/>
            <person name="Grube M."/>
            <person name="Sun H."/>
            <person name="Han J."/>
            <person name="Sharma A."/>
            <person name="Chiniquy J."/>
            <person name="Ngan C.Y."/>
            <person name="Lipzen A."/>
            <person name="Barry K."/>
            <person name="Grigoriev I.V."/>
            <person name="Gunde-Cimerman N."/>
        </authorList>
    </citation>
    <scope>NUCLEOTIDE SEQUENCE [LARGE SCALE GENOMIC DNA]</scope>
    <source>
        <strain evidence="4 5">EXF-2481</strain>
    </source>
</reference>
<dbReference type="PROSITE" id="PS50102">
    <property type="entry name" value="RRM"/>
    <property type="match status" value="1"/>
</dbReference>
<protein>
    <recommendedName>
        <fullName evidence="3">RRM domain-containing protein</fullName>
    </recommendedName>
</protein>
<feature type="domain" description="RRM" evidence="3">
    <location>
        <begin position="1"/>
        <end position="77"/>
    </location>
</feature>
<dbReference type="InterPro" id="IPR052462">
    <property type="entry name" value="SLIRP/GR-RBP-like"/>
</dbReference>
<evidence type="ECO:0000313" key="4">
    <source>
        <dbReference type="EMBL" id="KEQ94648.1"/>
    </source>
</evidence>
<dbReference type="InterPro" id="IPR000504">
    <property type="entry name" value="RRM_dom"/>
</dbReference>
<dbReference type="InParanoid" id="A0A074YA55"/>
<keyword evidence="1 2" id="KW-0694">RNA-binding</keyword>
<accession>A0A074YA55</accession>
<evidence type="ECO:0000259" key="3">
    <source>
        <dbReference type="PROSITE" id="PS50102"/>
    </source>
</evidence>
<dbReference type="HOGENOM" id="CLU_012062_28_8_1"/>
<dbReference type="InterPro" id="IPR035979">
    <property type="entry name" value="RBD_domain_sf"/>
</dbReference>